<evidence type="ECO:0000256" key="1">
    <source>
        <dbReference type="SAM" id="SignalP"/>
    </source>
</evidence>
<name>A0A9D2QVW3_9FIRM</name>
<reference evidence="2" key="2">
    <citation type="submission" date="2021-04" db="EMBL/GenBank/DDBJ databases">
        <authorList>
            <person name="Gilroy R."/>
        </authorList>
    </citation>
    <scope>NUCLEOTIDE SEQUENCE</scope>
    <source>
        <strain evidence="2">ChiHjej8B7-25341</strain>
    </source>
</reference>
<dbReference type="EMBL" id="DWUW01000042">
    <property type="protein sequence ID" value="HJD30585.1"/>
    <property type="molecule type" value="Genomic_DNA"/>
</dbReference>
<feature type="chain" id="PRO_5039105906" evidence="1">
    <location>
        <begin position="31"/>
        <end position="223"/>
    </location>
</feature>
<dbReference type="AlphaFoldDB" id="A0A9D2QVW3"/>
<evidence type="ECO:0000313" key="3">
    <source>
        <dbReference type="Proteomes" id="UP000823851"/>
    </source>
</evidence>
<proteinExistence type="predicted"/>
<evidence type="ECO:0000313" key="2">
    <source>
        <dbReference type="EMBL" id="HJD30585.1"/>
    </source>
</evidence>
<organism evidence="2 3">
    <name type="scientific">Candidatus Eisenbergiella stercorigallinarum</name>
    <dbReference type="NCBI Taxonomy" id="2838557"/>
    <lineage>
        <taxon>Bacteria</taxon>
        <taxon>Bacillati</taxon>
        <taxon>Bacillota</taxon>
        <taxon>Clostridia</taxon>
        <taxon>Lachnospirales</taxon>
        <taxon>Lachnospiraceae</taxon>
        <taxon>Eisenbergiella</taxon>
    </lineage>
</organism>
<comment type="caution">
    <text evidence="2">The sequence shown here is derived from an EMBL/GenBank/DDBJ whole genome shotgun (WGS) entry which is preliminary data.</text>
</comment>
<gene>
    <name evidence="2" type="ORF">H9912_01450</name>
</gene>
<protein>
    <submittedName>
        <fullName evidence="2">Uncharacterized protein</fullName>
    </submittedName>
</protein>
<sequence length="223" mass="25528">MKKTNFKGKLMAGILAALAFSVGTIPAAMAYMTDIAETMDNPFTIALDSTSEIVEKYPDPDPDPDGNITSYEKSVQVINTGYIDEYVRVRLDFTEDDIRNKTAFSWDGTNFYTVEDYKNHLPEGWVYDDSDGYYYYTKIVETGDWEAVKKTLRYDEATGQYFYKNGQQIMETAMITTPLVRYVRTTFDSPQDMRSYGLNVYSESCPFYFGNDYSGAWDNYLAG</sequence>
<keyword evidence="1" id="KW-0732">Signal</keyword>
<dbReference type="Proteomes" id="UP000823851">
    <property type="component" value="Unassembled WGS sequence"/>
</dbReference>
<reference evidence="2" key="1">
    <citation type="journal article" date="2021" name="PeerJ">
        <title>Extensive microbial diversity within the chicken gut microbiome revealed by metagenomics and culture.</title>
        <authorList>
            <person name="Gilroy R."/>
            <person name="Ravi A."/>
            <person name="Getino M."/>
            <person name="Pursley I."/>
            <person name="Horton D.L."/>
            <person name="Alikhan N.F."/>
            <person name="Baker D."/>
            <person name="Gharbi K."/>
            <person name="Hall N."/>
            <person name="Watson M."/>
            <person name="Adriaenssens E.M."/>
            <person name="Foster-Nyarko E."/>
            <person name="Jarju S."/>
            <person name="Secka A."/>
            <person name="Antonio M."/>
            <person name="Oren A."/>
            <person name="Chaudhuri R.R."/>
            <person name="La Ragione R."/>
            <person name="Hildebrand F."/>
            <person name="Pallen M.J."/>
        </authorList>
    </citation>
    <scope>NUCLEOTIDE SEQUENCE</scope>
    <source>
        <strain evidence="2">ChiHjej8B7-25341</strain>
    </source>
</reference>
<feature type="signal peptide" evidence="1">
    <location>
        <begin position="1"/>
        <end position="30"/>
    </location>
</feature>
<accession>A0A9D2QVW3</accession>